<evidence type="ECO:0000256" key="2">
    <source>
        <dbReference type="ARBA" id="ARBA00023015"/>
    </source>
</evidence>
<evidence type="ECO:0000259" key="5">
    <source>
        <dbReference type="PROSITE" id="PS50931"/>
    </source>
</evidence>
<organism evidence="6 7">
    <name type="scientific">Pseudomonas putida</name>
    <name type="common">Arthrobacter siderocapsulatus</name>
    <dbReference type="NCBI Taxonomy" id="303"/>
    <lineage>
        <taxon>Bacteria</taxon>
        <taxon>Pseudomonadati</taxon>
        <taxon>Pseudomonadota</taxon>
        <taxon>Gammaproteobacteria</taxon>
        <taxon>Pseudomonadales</taxon>
        <taxon>Pseudomonadaceae</taxon>
        <taxon>Pseudomonas</taxon>
    </lineage>
</organism>
<dbReference type="Gene3D" id="1.10.10.10">
    <property type="entry name" value="Winged helix-like DNA-binding domain superfamily/Winged helix DNA-binding domain"/>
    <property type="match status" value="1"/>
</dbReference>
<dbReference type="PROSITE" id="PS50931">
    <property type="entry name" value="HTH_LYSR"/>
    <property type="match status" value="1"/>
</dbReference>
<evidence type="ECO:0000313" key="6">
    <source>
        <dbReference type="EMBL" id="MBA6115686.1"/>
    </source>
</evidence>
<dbReference type="FunFam" id="1.10.10.10:FF:000001">
    <property type="entry name" value="LysR family transcriptional regulator"/>
    <property type="match status" value="1"/>
</dbReference>
<dbReference type="InterPro" id="IPR036388">
    <property type="entry name" value="WH-like_DNA-bd_sf"/>
</dbReference>
<comment type="similarity">
    <text evidence="1">Belongs to the LysR transcriptional regulatory family.</text>
</comment>
<reference evidence="6 7" key="1">
    <citation type="submission" date="2020-07" db="EMBL/GenBank/DDBJ databases">
        <title>Diversity of carbapenemase encoding genes among Pseudomonas putida group clinical isolates in a tertiary Brazilian hospital.</title>
        <authorList>
            <person name="Alberto-Lei F."/>
            <person name="Nodari C.S."/>
            <person name="Streling A.P."/>
            <person name="Paulino J.T."/>
            <person name="Bessa-Neto F.O."/>
            <person name="Cayo R."/>
            <person name="Gales A.C."/>
        </authorList>
    </citation>
    <scope>NUCLEOTIDE SEQUENCE [LARGE SCALE GENOMIC DNA]</scope>
    <source>
        <strain evidence="6 7">12464</strain>
    </source>
</reference>
<dbReference type="AlphaFoldDB" id="A0A7W2KZY0"/>
<dbReference type="EMBL" id="JACGDG010000006">
    <property type="protein sequence ID" value="MBA6115686.1"/>
    <property type="molecule type" value="Genomic_DNA"/>
</dbReference>
<dbReference type="GO" id="GO:0003700">
    <property type="term" value="F:DNA-binding transcription factor activity"/>
    <property type="evidence" value="ECO:0007669"/>
    <property type="project" value="InterPro"/>
</dbReference>
<dbReference type="InterPro" id="IPR058163">
    <property type="entry name" value="LysR-type_TF_proteobact-type"/>
</dbReference>
<accession>A0A7W2KZY0</accession>
<dbReference type="Pfam" id="PF00126">
    <property type="entry name" value="HTH_1"/>
    <property type="match status" value="1"/>
</dbReference>
<dbReference type="Pfam" id="PF03466">
    <property type="entry name" value="LysR_substrate"/>
    <property type="match status" value="1"/>
</dbReference>
<dbReference type="RefSeq" id="WP_054900678.1">
    <property type="nucleotide sequence ID" value="NZ_CP060529.1"/>
</dbReference>
<dbReference type="InterPro" id="IPR000847">
    <property type="entry name" value="LysR_HTH_N"/>
</dbReference>
<protein>
    <submittedName>
        <fullName evidence="6">LysR family transcriptional regulator</fullName>
    </submittedName>
</protein>
<proteinExistence type="inferred from homology"/>
<dbReference type="PANTHER" id="PTHR30537">
    <property type="entry name" value="HTH-TYPE TRANSCRIPTIONAL REGULATOR"/>
    <property type="match status" value="1"/>
</dbReference>
<dbReference type="PRINTS" id="PR00039">
    <property type="entry name" value="HTHLYSR"/>
</dbReference>
<dbReference type="Proteomes" id="UP000553948">
    <property type="component" value="Unassembled WGS sequence"/>
</dbReference>
<gene>
    <name evidence="6" type="ORF">H4C47_08080</name>
</gene>
<name>A0A7W2KZY0_PSEPU</name>
<dbReference type="InterPro" id="IPR036390">
    <property type="entry name" value="WH_DNA-bd_sf"/>
</dbReference>
<dbReference type="GO" id="GO:0006351">
    <property type="term" value="P:DNA-templated transcription"/>
    <property type="evidence" value="ECO:0007669"/>
    <property type="project" value="TreeGrafter"/>
</dbReference>
<dbReference type="InterPro" id="IPR005119">
    <property type="entry name" value="LysR_subst-bd"/>
</dbReference>
<dbReference type="SUPFAM" id="SSF53850">
    <property type="entry name" value="Periplasmic binding protein-like II"/>
    <property type="match status" value="1"/>
</dbReference>
<evidence type="ECO:0000313" key="7">
    <source>
        <dbReference type="Proteomes" id="UP000553948"/>
    </source>
</evidence>
<dbReference type="Gene3D" id="3.40.190.10">
    <property type="entry name" value="Periplasmic binding protein-like II"/>
    <property type="match status" value="2"/>
</dbReference>
<feature type="domain" description="HTH lysR-type" evidence="5">
    <location>
        <begin position="4"/>
        <end position="61"/>
    </location>
</feature>
<dbReference type="SUPFAM" id="SSF46785">
    <property type="entry name" value="Winged helix' DNA-binding domain"/>
    <property type="match status" value="1"/>
</dbReference>
<keyword evidence="3" id="KW-0238">DNA-binding</keyword>
<evidence type="ECO:0000256" key="4">
    <source>
        <dbReference type="ARBA" id="ARBA00023163"/>
    </source>
</evidence>
<sequence>MKLPPLTAFHYFNIAAETESFVRAAERLHVTHGAVSRQVRQLEEHLGIELFERRNRAIFLTPAGRALHGTTQAIFEQLEGAVQRLQQQDRDNVLVLSCEPTIAMRWLIPRLPRFHAAHPDLQLHLVAAGGPVDFARSGVDLALRRDDFHWPPALHSLKICDEWIGPVNRDGATTLDGQRLLHSSTRPSAWRSWLHLSNRQARHSQRSDYEHFYLSLQAASAGLGLAIASALMVRDEIDSGQLQAPFGFLRDGSAYHLLSPQPLDEGGKRQRFAEWVIGESQACLAHLSLLQNDEAALPSPPQVR</sequence>
<comment type="caution">
    <text evidence="6">The sequence shown here is derived from an EMBL/GenBank/DDBJ whole genome shotgun (WGS) entry which is preliminary data.</text>
</comment>
<dbReference type="GO" id="GO:0043565">
    <property type="term" value="F:sequence-specific DNA binding"/>
    <property type="evidence" value="ECO:0007669"/>
    <property type="project" value="TreeGrafter"/>
</dbReference>
<keyword evidence="4" id="KW-0804">Transcription</keyword>
<evidence type="ECO:0000256" key="1">
    <source>
        <dbReference type="ARBA" id="ARBA00009437"/>
    </source>
</evidence>
<dbReference type="PANTHER" id="PTHR30537:SF74">
    <property type="entry name" value="HTH-TYPE TRANSCRIPTIONAL REGULATOR TRPI"/>
    <property type="match status" value="1"/>
</dbReference>
<evidence type="ECO:0000256" key="3">
    <source>
        <dbReference type="ARBA" id="ARBA00023125"/>
    </source>
</evidence>
<keyword evidence="2" id="KW-0805">Transcription regulation</keyword>